<dbReference type="GeneID" id="116304267"/>
<dbReference type="Proteomes" id="UP000515163">
    <property type="component" value="Unplaced"/>
</dbReference>
<reference evidence="3" key="1">
    <citation type="submission" date="2025-08" db="UniProtKB">
        <authorList>
            <consortium name="RefSeq"/>
        </authorList>
    </citation>
    <scope>IDENTIFICATION</scope>
    <source>
        <tissue evidence="3">Tentacle</tissue>
    </source>
</reference>
<evidence type="ECO:0000313" key="2">
    <source>
        <dbReference type="Proteomes" id="UP000515163"/>
    </source>
</evidence>
<organism evidence="2 3">
    <name type="scientific">Actinia tenebrosa</name>
    <name type="common">Australian red waratah sea anemone</name>
    <dbReference type="NCBI Taxonomy" id="6105"/>
    <lineage>
        <taxon>Eukaryota</taxon>
        <taxon>Metazoa</taxon>
        <taxon>Cnidaria</taxon>
        <taxon>Anthozoa</taxon>
        <taxon>Hexacorallia</taxon>
        <taxon>Actiniaria</taxon>
        <taxon>Actiniidae</taxon>
        <taxon>Actinia</taxon>
    </lineage>
</organism>
<evidence type="ECO:0000256" key="1">
    <source>
        <dbReference type="SAM" id="SignalP"/>
    </source>
</evidence>
<dbReference type="InParanoid" id="A0A6P8ISG8"/>
<gene>
    <name evidence="3" type="primary">LOC116304267</name>
</gene>
<keyword evidence="1" id="KW-0732">Signal</keyword>
<proteinExistence type="predicted"/>
<feature type="signal peptide" evidence="1">
    <location>
        <begin position="1"/>
        <end position="24"/>
    </location>
</feature>
<evidence type="ECO:0000313" key="3">
    <source>
        <dbReference type="RefSeq" id="XP_031569832.1"/>
    </source>
</evidence>
<keyword evidence="2" id="KW-1185">Reference proteome</keyword>
<feature type="chain" id="PRO_5027650545" evidence="1">
    <location>
        <begin position="25"/>
        <end position="206"/>
    </location>
</feature>
<dbReference type="RefSeq" id="XP_031569832.1">
    <property type="nucleotide sequence ID" value="XM_031713972.1"/>
</dbReference>
<dbReference type="OrthoDB" id="5946957at2759"/>
<name>A0A6P8ISG8_ACTTE</name>
<sequence length="206" mass="23503">MKLAIILLVLGFVGLSIVPSDIDALSCSSTRLIRRVYVVRRSLRIYNAFNILRVCHLAHSGLILEMEDGKQCVLEYMGDGKSHLYDARPSRTTNCWFGRKCKKLVMKDDQGQTYTWTRQKTGTPLPRLRRVTPQAAQSKMKNLMGSTYNLLNNNCHLAQEKLRRSWGLKVKQSYSDPRTICTCIKWVPKSTGFVGLIKAYCLTQNI</sequence>
<dbReference type="KEGG" id="aten:116304267"/>
<accession>A0A6P8ISG8</accession>
<dbReference type="AlphaFoldDB" id="A0A6P8ISG8"/>
<protein>
    <submittedName>
        <fullName evidence="3">Uncharacterized protein LOC116304267</fullName>
    </submittedName>
</protein>